<evidence type="ECO:0000313" key="4">
    <source>
        <dbReference type="Proteomes" id="UP000024635"/>
    </source>
</evidence>
<keyword evidence="1" id="KW-0472">Membrane</keyword>
<feature type="transmembrane region" description="Helical" evidence="1">
    <location>
        <begin position="88"/>
        <end position="105"/>
    </location>
</feature>
<reference evidence="4" key="1">
    <citation type="journal article" date="2015" name="Nat. Genet.">
        <title>The genome and transcriptome of the zoonotic hookworm Ancylostoma ceylanicum identify infection-specific gene families.</title>
        <authorList>
            <person name="Schwarz E.M."/>
            <person name="Hu Y."/>
            <person name="Antoshechkin I."/>
            <person name="Miller M.M."/>
            <person name="Sternberg P.W."/>
            <person name="Aroian R.V."/>
        </authorList>
    </citation>
    <scope>NUCLEOTIDE SEQUENCE</scope>
    <source>
        <strain evidence="4">HY135</strain>
    </source>
</reference>
<organism evidence="3 4">
    <name type="scientific">Ancylostoma ceylanicum</name>
    <dbReference type="NCBI Taxonomy" id="53326"/>
    <lineage>
        <taxon>Eukaryota</taxon>
        <taxon>Metazoa</taxon>
        <taxon>Ecdysozoa</taxon>
        <taxon>Nematoda</taxon>
        <taxon>Chromadorea</taxon>
        <taxon>Rhabditida</taxon>
        <taxon>Rhabditina</taxon>
        <taxon>Rhabditomorpha</taxon>
        <taxon>Strongyloidea</taxon>
        <taxon>Ancylostomatidae</taxon>
        <taxon>Ancylostomatinae</taxon>
        <taxon>Ancylostoma</taxon>
    </lineage>
</organism>
<dbReference type="InterPro" id="IPR006029">
    <property type="entry name" value="Neurotrans-gated_channel_TM"/>
</dbReference>
<sequence>MFMVKFVLTRTPTPPTPLLSQVQRNSSSPVSKVAFSGRCLLVSVSPMTSNLIFLACTIRSSMEASDASVHALKISSDWSYVANVIDRLVLIIFTFVNLVGTTLIIQNSPMLFDSTEPMKIGSASRPLSGDTFESAFDANFTQESWWKNSGGL</sequence>
<name>A0A016TW55_9BILA</name>
<evidence type="ECO:0000259" key="2">
    <source>
        <dbReference type="Pfam" id="PF02932"/>
    </source>
</evidence>
<dbReference type="AlphaFoldDB" id="A0A016TW55"/>
<dbReference type="Pfam" id="PF02932">
    <property type="entry name" value="Neur_chan_memb"/>
    <property type="match status" value="1"/>
</dbReference>
<feature type="domain" description="Neurotransmitter-gated ion-channel transmembrane" evidence="2">
    <location>
        <begin position="45"/>
        <end position="104"/>
    </location>
</feature>
<gene>
    <name evidence="3" type="primary">Acey_s0072.g655</name>
    <name evidence="3" type="ORF">Y032_0072g655</name>
</gene>
<dbReference type="SUPFAM" id="SSF90112">
    <property type="entry name" value="Neurotransmitter-gated ion-channel transmembrane pore"/>
    <property type="match status" value="1"/>
</dbReference>
<dbReference type="InterPro" id="IPR036719">
    <property type="entry name" value="Neuro-gated_channel_TM_sf"/>
</dbReference>
<comment type="caution">
    <text evidence="3">The sequence shown here is derived from an EMBL/GenBank/DDBJ whole genome shotgun (WGS) entry which is preliminary data.</text>
</comment>
<keyword evidence="1" id="KW-0812">Transmembrane</keyword>
<dbReference type="GO" id="GO:0016020">
    <property type="term" value="C:membrane"/>
    <property type="evidence" value="ECO:0007669"/>
    <property type="project" value="InterPro"/>
</dbReference>
<accession>A0A016TW55</accession>
<dbReference type="OrthoDB" id="5815006at2759"/>
<protein>
    <recommendedName>
        <fullName evidence="2">Neurotransmitter-gated ion-channel transmembrane domain-containing protein</fullName>
    </recommendedName>
</protein>
<dbReference type="InterPro" id="IPR038050">
    <property type="entry name" value="Neuro_actylchol_rec"/>
</dbReference>
<proteinExistence type="predicted"/>
<dbReference type="EMBL" id="JARK01001408">
    <property type="protein sequence ID" value="EYC07025.1"/>
    <property type="molecule type" value="Genomic_DNA"/>
</dbReference>
<dbReference type="Gene3D" id="1.20.58.390">
    <property type="entry name" value="Neurotransmitter-gated ion-channel transmembrane domain"/>
    <property type="match status" value="1"/>
</dbReference>
<keyword evidence="4" id="KW-1185">Reference proteome</keyword>
<evidence type="ECO:0000256" key="1">
    <source>
        <dbReference type="SAM" id="Phobius"/>
    </source>
</evidence>
<evidence type="ECO:0000313" key="3">
    <source>
        <dbReference type="EMBL" id="EYC07025.1"/>
    </source>
</evidence>
<dbReference type="STRING" id="53326.A0A016TW55"/>
<keyword evidence="1" id="KW-1133">Transmembrane helix</keyword>
<dbReference type="Proteomes" id="UP000024635">
    <property type="component" value="Unassembled WGS sequence"/>
</dbReference>
<dbReference type="GO" id="GO:0006811">
    <property type="term" value="P:monoatomic ion transport"/>
    <property type="evidence" value="ECO:0007669"/>
    <property type="project" value="InterPro"/>
</dbReference>